<organism evidence="4 5">
    <name type="scientific">Stenotrophomonas bentonitica</name>
    <dbReference type="NCBI Taxonomy" id="1450134"/>
    <lineage>
        <taxon>Bacteria</taxon>
        <taxon>Pseudomonadati</taxon>
        <taxon>Pseudomonadota</taxon>
        <taxon>Gammaproteobacteria</taxon>
        <taxon>Lysobacterales</taxon>
        <taxon>Lysobacteraceae</taxon>
        <taxon>Stenotrophomonas</taxon>
    </lineage>
</organism>
<evidence type="ECO:0000259" key="3">
    <source>
        <dbReference type="Pfam" id="PF09413"/>
    </source>
</evidence>
<reference evidence="4 5" key="1">
    <citation type="submission" date="2024-04" db="EMBL/GenBank/DDBJ databases">
        <title>Bacterial endophytes with biocontrol capabilities against important plant pathogens.</title>
        <authorList>
            <person name="Alayande K.A."/>
        </authorList>
    </citation>
    <scope>NUCLEOTIDE SEQUENCE [LARGE SCALE GENOMIC DNA]</scope>
    <source>
        <strain evidence="4 5">KV22</strain>
    </source>
</reference>
<dbReference type="EMBL" id="JBBYHY010000002">
    <property type="protein sequence ID" value="MEL3952968.1"/>
    <property type="molecule type" value="Genomic_DNA"/>
</dbReference>
<keyword evidence="2" id="KW-1133">Transmembrane helix</keyword>
<feature type="region of interest" description="Disordered" evidence="1">
    <location>
        <begin position="134"/>
        <end position="169"/>
    </location>
</feature>
<evidence type="ECO:0000256" key="1">
    <source>
        <dbReference type="SAM" id="MobiDB-lite"/>
    </source>
</evidence>
<sequence length="169" mass="18883">MRQIFNSQRVETVEGVAQLLRDAGIEVRITNGRSYHSKRGSQFSYLDKEKATTHPTLWVVHADDQPRARAILRDARLLETTRRDHPTAQFAFRDEVAQADAPRNWAWRIRIGLLLVIAAVAMVVVMRHRGAPVVAPAPAPVTQPASTPTAPAATPPEEEEVRVRIQPTE</sequence>
<gene>
    <name evidence="4" type="ORF">AAE039_05275</name>
</gene>
<evidence type="ECO:0000313" key="5">
    <source>
        <dbReference type="Proteomes" id="UP001455088"/>
    </source>
</evidence>
<dbReference type="Proteomes" id="UP001455088">
    <property type="component" value="Unassembled WGS sequence"/>
</dbReference>
<keyword evidence="5" id="KW-1185">Reference proteome</keyword>
<dbReference type="RefSeq" id="WP_102789068.1">
    <property type="nucleotide sequence ID" value="NZ_JBBYHY010000002.1"/>
</dbReference>
<keyword evidence="2" id="KW-0812">Transmembrane</keyword>
<comment type="caution">
    <text evidence="4">The sequence shown here is derived from an EMBL/GenBank/DDBJ whole genome shotgun (WGS) entry which is preliminary data.</text>
</comment>
<feature type="compositionally biased region" description="Low complexity" evidence="1">
    <location>
        <begin position="142"/>
        <end position="152"/>
    </location>
</feature>
<accession>A0ABU9JKH1</accession>
<proteinExistence type="predicted"/>
<evidence type="ECO:0000313" key="4">
    <source>
        <dbReference type="EMBL" id="MEL3952968.1"/>
    </source>
</evidence>
<dbReference type="Pfam" id="PF09413">
    <property type="entry name" value="DUF2007"/>
    <property type="match status" value="1"/>
</dbReference>
<dbReference type="InterPro" id="IPR018551">
    <property type="entry name" value="DUF2007"/>
</dbReference>
<protein>
    <submittedName>
        <fullName evidence="4">DUF2007 domain-containing protein</fullName>
    </submittedName>
</protein>
<keyword evidence="2" id="KW-0472">Membrane</keyword>
<feature type="transmembrane region" description="Helical" evidence="2">
    <location>
        <begin position="105"/>
        <end position="125"/>
    </location>
</feature>
<name>A0ABU9JKH1_9GAMM</name>
<feature type="domain" description="DUF2007" evidence="3">
    <location>
        <begin position="1"/>
        <end position="75"/>
    </location>
</feature>
<evidence type="ECO:0000256" key="2">
    <source>
        <dbReference type="SAM" id="Phobius"/>
    </source>
</evidence>